<keyword evidence="1" id="KW-0472">Membrane</keyword>
<dbReference type="EMBL" id="OC010845">
    <property type="protein sequence ID" value="CAD7267913.1"/>
    <property type="molecule type" value="Genomic_DNA"/>
</dbReference>
<protein>
    <submittedName>
        <fullName evidence="3">Uncharacterized protein</fullName>
    </submittedName>
</protein>
<proteinExistence type="predicted"/>
<dbReference type="Gene3D" id="3.80.10.10">
    <property type="entry name" value="Ribonuclease Inhibitor"/>
    <property type="match status" value="1"/>
</dbReference>
<accession>A0A7R9G766</accession>
<feature type="transmembrane region" description="Helical" evidence="1">
    <location>
        <begin position="538"/>
        <end position="560"/>
    </location>
</feature>
<keyword evidence="1" id="KW-0812">Transmembrane</keyword>
<keyword evidence="2" id="KW-0732">Signal</keyword>
<dbReference type="AlphaFoldDB" id="A0A7R9G766"/>
<feature type="signal peptide" evidence="2">
    <location>
        <begin position="1"/>
        <end position="17"/>
    </location>
</feature>
<feature type="chain" id="PRO_5031092814" evidence="2">
    <location>
        <begin position="18"/>
        <end position="561"/>
    </location>
</feature>
<reference evidence="3" key="1">
    <citation type="submission" date="2020-11" db="EMBL/GenBank/DDBJ databases">
        <authorList>
            <person name="Tran Van P."/>
        </authorList>
    </citation>
    <scope>NUCLEOTIDE SEQUENCE</scope>
</reference>
<dbReference type="SUPFAM" id="SSF52058">
    <property type="entry name" value="L domain-like"/>
    <property type="match status" value="1"/>
</dbReference>
<evidence type="ECO:0000256" key="1">
    <source>
        <dbReference type="SAM" id="Phobius"/>
    </source>
</evidence>
<name>A0A7R9G766_TIMSH</name>
<evidence type="ECO:0000313" key="3">
    <source>
        <dbReference type="EMBL" id="CAD7267913.1"/>
    </source>
</evidence>
<evidence type="ECO:0000256" key="2">
    <source>
        <dbReference type="SAM" id="SignalP"/>
    </source>
</evidence>
<organism evidence="3">
    <name type="scientific">Timema shepardi</name>
    <name type="common">Walking stick</name>
    <dbReference type="NCBI Taxonomy" id="629360"/>
    <lineage>
        <taxon>Eukaryota</taxon>
        <taxon>Metazoa</taxon>
        <taxon>Ecdysozoa</taxon>
        <taxon>Arthropoda</taxon>
        <taxon>Hexapoda</taxon>
        <taxon>Insecta</taxon>
        <taxon>Pterygota</taxon>
        <taxon>Neoptera</taxon>
        <taxon>Polyneoptera</taxon>
        <taxon>Phasmatodea</taxon>
        <taxon>Timematodea</taxon>
        <taxon>Timematoidea</taxon>
        <taxon>Timematidae</taxon>
        <taxon>Timema</taxon>
    </lineage>
</organism>
<dbReference type="InterPro" id="IPR032675">
    <property type="entry name" value="LRR_dom_sf"/>
</dbReference>
<sequence>MTSIWFLLTVLICTARGQRQDICQDGVCDCQRGENTATILVVKCVCDQRTQLYCFTILLLTLVTLPSSTASPESIFPTLKRLKGYLRNTMAEDCLTRPAFLRELILNSGLLAKLPFINRFTVQDCNDLVLTKDSFKYAHQLQVLSIKRTRNVTLAIGVFSSLNSLNIEDVEYLRTWSISGNVTLTIGVFSSLNSLNIEDVEYLRTWSISGNVTLTMGVFSSLNSLNIEDVEYLRFEPGSFMGASGVSTISIRRSFISELPIFALYNMTGLRTFELDNVNLGNIKSQSLHLQMDNYQSRFIMTNCTIQRIEQDGINVATDKIELVNCTINQLETSSFQMKAFDELHLESCVFGEWLSQQSFLISSPYININQNIFKVFYLTDLFRWNNKTGNKLTNTSKDLGIKMANNTIHKLNISFDNDLVSNSFDSDMIDFSDNEIRCDCSLSQLFVPDRKSQKLFNVTRRNFCISSCNRSFSAMESELSSVCRTESSHVVLGSEALCPVTTVEPKAGEVTGPSRDDRVLHFSTVVPSHRGKEQLHYSGSGTLLISLQVFIVLSALLIYV</sequence>
<keyword evidence="1" id="KW-1133">Transmembrane helix</keyword>
<gene>
    <name evidence="3" type="ORF">TSIB3V08_LOCUS11915</name>
</gene>